<dbReference type="PANTHER" id="PTHR48065:SF11">
    <property type="entry name" value="OS11G0213300 PROTEIN"/>
    <property type="match status" value="1"/>
</dbReference>
<protein>
    <submittedName>
        <fullName evidence="1">Receptor-like protein kinase</fullName>
    </submittedName>
</protein>
<evidence type="ECO:0000313" key="2">
    <source>
        <dbReference type="Proteomes" id="UP000237347"/>
    </source>
</evidence>
<evidence type="ECO:0000313" key="1">
    <source>
        <dbReference type="EMBL" id="KAK7840825.1"/>
    </source>
</evidence>
<dbReference type="InterPro" id="IPR001611">
    <property type="entry name" value="Leu-rich_rpt"/>
</dbReference>
<dbReference type="SUPFAM" id="SSF52058">
    <property type="entry name" value="L domain-like"/>
    <property type="match status" value="1"/>
</dbReference>
<organism evidence="1 2">
    <name type="scientific">Quercus suber</name>
    <name type="common">Cork oak</name>
    <dbReference type="NCBI Taxonomy" id="58331"/>
    <lineage>
        <taxon>Eukaryota</taxon>
        <taxon>Viridiplantae</taxon>
        <taxon>Streptophyta</taxon>
        <taxon>Embryophyta</taxon>
        <taxon>Tracheophyta</taxon>
        <taxon>Spermatophyta</taxon>
        <taxon>Magnoliopsida</taxon>
        <taxon>eudicotyledons</taxon>
        <taxon>Gunneridae</taxon>
        <taxon>Pentapetalae</taxon>
        <taxon>rosids</taxon>
        <taxon>fabids</taxon>
        <taxon>Fagales</taxon>
        <taxon>Fagaceae</taxon>
        <taxon>Quercus</taxon>
    </lineage>
</organism>
<keyword evidence="2" id="KW-1185">Reference proteome</keyword>
<dbReference type="Proteomes" id="UP000237347">
    <property type="component" value="Unassembled WGS sequence"/>
</dbReference>
<dbReference type="GO" id="GO:0016301">
    <property type="term" value="F:kinase activity"/>
    <property type="evidence" value="ECO:0007669"/>
    <property type="project" value="UniProtKB-KW"/>
</dbReference>
<dbReference type="Gene3D" id="3.80.10.10">
    <property type="entry name" value="Ribonuclease Inhibitor"/>
    <property type="match status" value="1"/>
</dbReference>
<accession>A0AAW0KQ00</accession>
<reference evidence="1 2" key="1">
    <citation type="journal article" date="2018" name="Sci. Data">
        <title>The draft genome sequence of cork oak.</title>
        <authorList>
            <person name="Ramos A.M."/>
            <person name="Usie A."/>
            <person name="Barbosa P."/>
            <person name="Barros P.M."/>
            <person name="Capote T."/>
            <person name="Chaves I."/>
            <person name="Simoes F."/>
            <person name="Abreu I."/>
            <person name="Carrasquinho I."/>
            <person name="Faro C."/>
            <person name="Guimaraes J.B."/>
            <person name="Mendonca D."/>
            <person name="Nobrega F."/>
            <person name="Rodrigues L."/>
            <person name="Saibo N.J.M."/>
            <person name="Varela M.C."/>
            <person name="Egas C."/>
            <person name="Matos J."/>
            <person name="Miguel C.M."/>
            <person name="Oliveira M.M."/>
            <person name="Ricardo C.P."/>
            <person name="Goncalves S."/>
        </authorList>
    </citation>
    <scope>NUCLEOTIDE SEQUENCE [LARGE SCALE GENOMIC DNA]</scope>
    <source>
        <strain evidence="2">cv. HL8</strain>
    </source>
</reference>
<dbReference type="EMBL" id="PKMF04000253">
    <property type="protein sequence ID" value="KAK7840825.1"/>
    <property type="molecule type" value="Genomic_DNA"/>
</dbReference>
<dbReference type="AlphaFoldDB" id="A0AAW0KQ00"/>
<dbReference type="InterPro" id="IPR032675">
    <property type="entry name" value="LRR_dom_sf"/>
</dbReference>
<dbReference type="Pfam" id="PF00560">
    <property type="entry name" value="LRR_1"/>
    <property type="match status" value="1"/>
</dbReference>
<dbReference type="Pfam" id="PF13855">
    <property type="entry name" value="LRR_8"/>
    <property type="match status" value="1"/>
</dbReference>
<gene>
    <name evidence="1" type="ORF">CFP56_016185</name>
</gene>
<proteinExistence type="predicted"/>
<dbReference type="PANTHER" id="PTHR48065">
    <property type="entry name" value="OS10G0469600 PROTEIN"/>
    <property type="match status" value="1"/>
</dbReference>
<comment type="caution">
    <text evidence="1">The sequence shown here is derived from an EMBL/GenBank/DDBJ whole genome shotgun (WGS) entry which is preliminary data.</text>
</comment>
<sequence length="220" mass="24376">MSLRNCSKMYYLAFVSNRFEGVLPSSIGNLSTQLTELLLGRNKISGTIPVALQNLINLIVLGMDENLFTGMIPTCFGRFQKMQGLNLLGNKLSGKIPSSIGNLTQLADLFLSQNNLEGSIPPSIRTCQSLQQLDVAENYLSGVIPQQDFRHTDVDMQKCLLSVLNIGILCSLESPKERINMEEVIKELQMIKSTFLGLGIRKGRPSRAQRCSNWVSVVKP</sequence>
<name>A0AAW0KQ00_QUESU</name>
<dbReference type="FunFam" id="3.80.10.10:FF:000719">
    <property type="entry name" value="MDIS1-interacting receptor like kinase 2 isoform A"/>
    <property type="match status" value="1"/>
</dbReference>